<dbReference type="SMR" id="A0A1D6I6Q4"/>
<dbReference type="OMA" id="ARQAPGM"/>
<reference evidence="2" key="1">
    <citation type="submission" date="2015-12" db="EMBL/GenBank/DDBJ databases">
        <title>Update maize B73 reference genome by single molecule sequencing technologies.</title>
        <authorList>
            <consortium name="Maize Genome Sequencing Project"/>
            <person name="Ware D."/>
        </authorList>
    </citation>
    <scope>NUCLEOTIDE SEQUENCE [LARGE SCALE GENOMIC DNA]</scope>
    <source>
        <tissue evidence="2">Seedling</tissue>
    </source>
</reference>
<name>A0A1D6I6Q4_MAIZE</name>
<dbReference type="Gene3D" id="1.20.930.10">
    <property type="entry name" value="Conserved domain common to transcription factors TFIIS, elongin A, CRSP70"/>
    <property type="match status" value="1"/>
</dbReference>
<dbReference type="eggNOG" id="ENOG502R3F6">
    <property type="taxonomic scope" value="Eukaryota"/>
</dbReference>
<dbReference type="EMBL" id="CM007650">
    <property type="protein sequence ID" value="ONM55750.1"/>
    <property type="molecule type" value="Genomic_DNA"/>
</dbReference>
<sequence>MPGVGPLRRWKRFMPAFNHIDAAIEAAHPSISRNEFRHVRGGIVEMLCDAEDDDERAEQVCLGLDAVMSESLVTLMQVPVSLGALASGDLIETVAALGQHESARIRSLARDVVRGWRSDVENELDRAKAAMEALNSLPPLMLPEEEKVACLVVDANAPVVATGKDETRTKDTPPAKFSSNRTPVAGTSCGETDKILASKRKLREGYQEAENAKRRRRVCSIDDPKMLAQKKEKIMHPAAPRERSGTRCGNRITVRRSLMPSFRD</sequence>
<gene>
    <name evidence="2" type="ORF">ZEAMMB73_Zm00001d020878</name>
</gene>
<dbReference type="ExpressionAtlas" id="A0A1D6I6Q4">
    <property type="expression patterns" value="baseline"/>
</dbReference>
<proteinExistence type="predicted"/>
<accession>A0A1D6I6Q4</accession>
<dbReference type="InParanoid" id="A0A1D6I6Q4"/>
<evidence type="ECO:0000256" key="1">
    <source>
        <dbReference type="SAM" id="MobiDB-lite"/>
    </source>
</evidence>
<evidence type="ECO:0008006" key="3">
    <source>
        <dbReference type="Google" id="ProtNLM"/>
    </source>
</evidence>
<feature type="region of interest" description="Disordered" evidence="1">
    <location>
        <begin position="165"/>
        <end position="188"/>
    </location>
</feature>
<dbReference type="STRING" id="4577.A0A1D6I6Q4"/>
<evidence type="ECO:0000313" key="2">
    <source>
        <dbReference type="EMBL" id="ONM55750.1"/>
    </source>
</evidence>
<dbReference type="SUPFAM" id="SSF47676">
    <property type="entry name" value="Conserved domain common to transcription factors TFIIS, elongin A, CRSP70"/>
    <property type="match status" value="1"/>
</dbReference>
<dbReference type="AlphaFoldDB" id="A0A1D6I6Q4"/>
<protein>
    <recommendedName>
        <fullName evidence="3">TFIIS N-terminal domain-containing protein</fullName>
    </recommendedName>
</protein>
<dbReference type="InterPro" id="IPR035441">
    <property type="entry name" value="TFIIS/LEDGF_dom_sf"/>
</dbReference>
<dbReference type="PANTHER" id="PTHR47853:SF1">
    <property type="entry name" value="EXPRESSED PROTEIN"/>
    <property type="match status" value="1"/>
</dbReference>
<dbReference type="FunCoup" id="A0A1D6I6Q4">
    <property type="interactions" value="591"/>
</dbReference>
<dbReference type="PaxDb" id="4577-GRMZM2G377862_P01"/>
<dbReference type="PANTHER" id="PTHR47853">
    <property type="entry name" value="EXPRESSED PROTEIN"/>
    <property type="match status" value="1"/>
</dbReference>
<organism evidence="2">
    <name type="scientific">Zea mays</name>
    <name type="common">Maize</name>
    <dbReference type="NCBI Taxonomy" id="4577"/>
    <lineage>
        <taxon>Eukaryota</taxon>
        <taxon>Viridiplantae</taxon>
        <taxon>Streptophyta</taxon>
        <taxon>Embryophyta</taxon>
        <taxon>Tracheophyta</taxon>
        <taxon>Spermatophyta</taxon>
        <taxon>Magnoliopsida</taxon>
        <taxon>Liliopsida</taxon>
        <taxon>Poales</taxon>
        <taxon>Poaceae</taxon>
        <taxon>PACMAD clade</taxon>
        <taxon>Panicoideae</taxon>
        <taxon>Andropogonodae</taxon>
        <taxon>Andropogoneae</taxon>
        <taxon>Tripsacinae</taxon>
        <taxon>Zea</taxon>
    </lineage>
</organism>